<dbReference type="InterPro" id="IPR007263">
    <property type="entry name" value="DCC1-like"/>
</dbReference>
<evidence type="ECO:0000313" key="1">
    <source>
        <dbReference type="EMBL" id="QZN98352.1"/>
    </source>
</evidence>
<dbReference type="RefSeq" id="WP_261401260.1">
    <property type="nucleotide sequence ID" value="NZ_CP081869.1"/>
</dbReference>
<evidence type="ECO:0000313" key="2">
    <source>
        <dbReference type="Proteomes" id="UP000825701"/>
    </source>
</evidence>
<name>A0A9E6UG38_9HYPH</name>
<dbReference type="AlphaFoldDB" id="A0A9E6UG38"/>
<sequence>MDRWIPRPAPDLPEGLILFDGVCLFCSRWVRFVLARDEARRFSFATLQSPYGRAVAVRIGIAADDPETNVVILGGRALFKSDAAIGVLSGLPGHGWACALKLAPKPLRDFAYDRVAKNRYRMFGKSDACFMPSAADRARFLDEAAPPETKRL</sequence>
<proteinExistence type="predicted"/>
<dbReference type="GO" id="GO:0015035">
    <property type="term" value="F:protein-disulfide reductase activity"/>
    <property type="evidence" value="ECO:0007669"/>
    <property type="project" value="InterPro"/>
</dbReference>
<protein>
    <submittedName>
        <fullName evidence="1">Thiol-disulfide oxidoreductase DCC family protein</fullName>
    </submittedName>
</protein>
<dbReference type="Pfam" id="PF04134">
    <property type="entry name" value="DCC1-like"/>
    <property type="match status" value="1"/>
</dbReference>
<dbReference type="PANTHER" id="PTHR33639">
    <property type="entry name" value="THIOL-DISULFIDE OXIDOREDUCTASE DCC"/>
    <property type="match status" value="1"/>
</dbReference>
<dbReference type="InterPro" id="IPR052927">
    <property type="entry name" value="DCC_oxidoreductase"/>
</dbReference>
<keyword evidence="2" id="KW-1185">Reference proteome</keyword>
<dbReference type="KEGG" id="cmet:K6K41_14645"/>
<gene>
    <name evidence="1" type="ORF">K6K41_14645</name>
</gene>
<dbReference type="PANTHER" id="PTHR33639:SF2">
    <property type="entry name" value="DUF393 DOMAIN-CONTAINING PROTEIN"/>
    <property type="match status" value="1"/>
</dbReference>
<dbReference type="Proteomes" id="UP000825701">
    <property type="component" value="Chromosome"/>
</dbReference>
<accession>A0A9E6UG38</accession>
<dbReference type="EMBL" id="CP081869">
    <property type="protein sequence ID" value="QZN98352.1"/>
    <property type="molecule type" value="Genomic_DNA"/>
</dbReference>
<reference evidence="1" key="1">
    <citation type="submission" date="2021-08" db="EMBL/GenBank/DDBJ databases">
        <authorList>
            <person name="Zhang H."/>
            <person name="Xu M."/>
            <person name="Yu Z."/>
            <person name="Yang L."/>
            <person name="Cai Y."/>
        </authorList>
    </citation>
    <scope>NUCLEOTIDE SEQUENCE</scope>
    <source>
        <strain evidence="1">CHL1</strain>
    </source>
</reference>
<organism evidence="1 2">
    <name type="scientific">Chenggangzhangella methanolivorans</name>
    <dbReference type="NCBI Taxonomy" id="1437009"/>
    <lineage>
        <taxon>Bacteria</taxon>
        <taxon>Pseudomonadati</taxon>
        <taxon>Pseudomonadota</taxon>
        <taxon>Alphaproteobacteria</taxon>
        <taxon>Hyphomicrobiales</taxon>
        <taxon>Methylopilaceae</taxon>
        <taxon>Chenggangzhangella</taxon>
    </lineage>
</organism>